<feature type="transmembrane region" description="Helical" evidence="1">
    <location>
        <begin position="6"/>
        <end position="25"/>
    </location>
</feature>
<evidence type="ECO:0000313" key="3">
    <source>
        <dbReference type="Proteomes" id="UP000186391"/>
    </source>
</evidence>
<organism evidence="2 3">
    <name type="scientific">Fischerella major NIES-592</name>
    <dbReference type="NCBI Taxonomy" id="210994"/>
    <lineage>
        <taxon>Bacteria</taxon>
        <taxon>Bacillati</taxon>
        <taxon>Cyanobacteriota</taxon>
        <taxon>Cyanophyceae</taxon>
        <taxon>Nostocales</taxon>
        <taxon>Hapalosiphonaceae</taxon>
        <taxon>Fischerella</taxon>
    </lineage>
</organism>
<name>A0A1U7H405_9CYAN</name>
<dbReference type="EMBL" id="MRCA01000002">
    <property type="protein sequence ID" value="OKH15853.1"/>
    <property type="molecule type" value="Genomic_DNA"/>
</dbReference>
<keyword evidence="1" id="KW-0812">Transmembrane</keyword>
<gene>
    <name evidence="2" type="ORF">NIES592_07245</name>
</gene>
<dbReference type="Proteomes" id="UP000186391">
    <property type="component" value="Unassembled WGS sequence"/>
</dbReference>
<dbReference type="OrthoDB" id="516293at2"/>
<evidence type="ECO:0000313" key="2">
    <source>
        <dbReference type="EMBL" id="OKH15853.1"/>
    </source>
</evidence>
<dbReference type="RefSeq" id="WP_062244170.1">
    <property type="nucleotide sequence ID" value="NZ_MRCA01000002.1"/>
</dbReference>
<comment type="caution">
    <text evidence="2">The sequence shown here is derived from an EMBL/GenBank/DDBJ whole genome shotgun (WGS) entry which is preliminary data.</text>
</comment>
<sequence length="89" mass="10300">MFKNPLNLIGTILIIAALALSAMPFVRPNLFRRQDIVLIIVFFIAGFILFFNNRWSSKELVQFNLILLTISAIFYTVESIRLRSKNPQQ</sequence>
<feature type="transmembrane region" description="Helical" evidence="1">
    <location>
        <begin position="61"/>
        <end position="77"/>
    </location>
</feature>
<proteinExistence type="predicted"/>
<dbReference type="InterPro" id="IPR010004">
    <property type="entry name" value="Uncharacterised_Ycf66"/>
</dbReference>
<evidence type="ECO:0000256" key="1">
    <source>
        <dbReference type="SAM" id="Phobius"/>
    </source>
</evidence>
<feature type="transmembrane region" description="Helical" evidence="1">
    <location>
        <begin position="37"/>
        <end position="55"/>
    </location>
</feature>
<evidence type="ECO:0008006" key="4">
    <source>
        <dbReference type="Google" id="ProtNLM"/>
    </source>
</evidence>
<reference evidence="2 3" key="1">
    <citation type="submission" date="2016-11" db="EMBL/GenBank/DDBJ databases">
        <title>Draft Genome Sequences of Nine Cyanobacterial Strains from Diverse Habitats.</title>
        <authorList>
            <person name="Zhu T."/>
            <person name="Hou S."/>
            <person name="Lu X."/>
            <person name="Hess W.R."/>
        </authorList>
    </citation>
    <scope>NUCLEOTIDE SEQUENCE [LARGE SCALE GENOMIC DNA]</scope>
    <source>
        <strain evidence="2 3">NIES-592</strain>
    </source>
</reference>
<keyword evidence="1" id="KW-0472">Membrane</keyword>
<accession>A0A1U7H405</accession>
<dbReference type="Pfam" id="PF07444">
    <property type="entry name" value="Ycf66_N"/>
    <property type="match status" value="1"/>
</dbReference>
<dbReference type="AlphaFoldDB" id="A0A1U7H405"/>
<protein>
    <recommendedName>
        <fullName evidence="4">Ycf66 family protein</fullName>
    </recommendedName>
</protein>
<keyword evidence="1" id="KW-1133">Transmembrane helix</keyword>
<keyword evidence="3" id="KW-1185">Reference proteome</keyword>